<protein>
    <recommendedName>
        <fullName evidence="6">Transporter</fullName>
    </recommendedName>
</protein>
<evidence type="ECO:0000256" key="6">
    <source>
        <dbReference type="RuleBase" id="RU003732"/>
    </source>
</evidence>
<feature type="transmembrane region" description="Helical" evidence="7">
    <location>
        <begin position="170"/>
        <end position="189"/>
    </location>
</feature>
<dbReference type="OrthoDB" id="9762833at2"/>
<dbReference type="NCBIfam" id="NF037979">
    <property type="entry name" value="Na_transp"/>
    <property type="match status" value="1"/>
</dbReference>
<evidence type="ECO:0000256" key="2">
    <source>
        <dbReference type="ARBA" id="ARBA00022448"/>
    </source>
</evidence>
<evidence type="ECO:0000256" key="5">
    <source>
        <dbReference type="ARBA" id="ARBA00023136"/>
    </source>
</evidence>
<reference evidence="8 9" key="1">
    <citation type="journal article" date="2010" name="Stand. Genomic Sci.">
        <title>Complete genome sequence of Ilyobacter polytropus type strain (CuHbu1).</title>
        <authorList>
            <person name="Sikorski J."/>
            <person name="Chertkov O."/>
            <person name="Lapidus A."/>
            <person name="Nolan M."/>
            <person name="Lucas S."/>
            <person name="Del Rio T.G."/>
            <person name="Tice H."/>
            <person name="Cheng J.F."/>
            <person name="Tapia R."/>
            <person name="Han C."/>
            <person name="Goodwin L."/>
            <person name="Pitluck S."/>
            <person name="Liolios K."/>
            <person name="Ivanova N."/>
            <person name="Mavromatis K."/>
            <person name="Mikhailova N."/>
            <person name="Pati A."/>
            <person name="Chen A."/>
            <person name="Palaniappan K."/>
            <person name="Land M."/>
            <person name="Hauser L."/>
            <person name="Chang Y.J."/>
            <person name="Jeffries C.D."/>
            <person name="Brambilla E."/>
            <person name="Yasawong M."/>
            <person name="Rohde M."/>
            <person name="Pukall R."/>
            <person name="Spring S."/>
            <person name="Goker M."/>
            <person name="Woyke T."/>
            <person name="Bristow J."/>
            <person name="Eisen J.A."/>
            <person name="Markowitz V."/>
            <person name="Hugenholtz P."/>
            <person name="Kyrpides N.C."/>
            <person name="Klenk H.P."/>
        </authorList>
    </citation>
    <scope>NUCLEOTIDE SEQUENCE [LARGE SCALE GENOMIC DNA]</scope>
    <source>
        <strain evidence="9">ATCC 51220 / DSM 2926 / LMG 16218 / CuHBu1</strain>
    </source>
</reference>
<dbReference type="InterPro" id="IPR047218">
    <property type="entry name" value="YocR/YhdH-like"/>
</dbReference>
<dbReference type="eggNOG" id="COG0733">
    <property type="taxonomic scope" value="Bacteria"/>
</dbReference>
<comment type="similarity">
    <text evidence="6">Belongs to the sodium:neurotransmitter symporter (SNF) (TC 2.A.22) family.</text>
</comment>
<dbReference type="PROSITE" id="PS50267">
    <property type="entry name" value="NA_NEUROTRAN_SYMP_3"/>
    <property type="match status" value="1"/>
</dbReference>
<keyword evidence="9" id="KW-1185">Reference proteome</keyword>
<dbReference type="KEGG" id="ipo:Ilyop_0436"/>
<evidence type="ECO:0000313" key="8">
    <source>
        <dbReference type="EMBL" id="ADO82224.1"/>
    </source>
</evidence>
<feature type="transmembrane region" description="Helical" evidence="7">
    <location>
        <begin position="82"/>
        <end position="103"/>
    </location>
</feature>
<dbReference type="GO" id="GO:0015293">
    <property type="term" value="F:symporter activity"/>
    <property type="evidence" value="ECO:0007669"/>
    <property type="project" value="UniProtKB-KW"/>
</dbReference>
<organism evidence="8 9">
    <name type="scientific">Ilyobacter polytropus (strain ATCC 51220 / DSM 2926 / LMG 16218 / CuHBu1)</name>
    <dbReference type="NCBI Taxonomy" id="572544"/>
    <lineage>
        <taxon>Bacteria</taxon>
        <taxon>Fusobacteriati</taxon>
        <taxon>Fusobacteriota</taxon>
        <taxon>Fusobacteriia</taxon>
        <taxon>Fusobacteriales</taxon>
        <taxon>Fusobacteriaceae</taxon>
        <taxon>Ilyobacter</taxon>
    </lineage>
</organism>
<evidence type="ECO:0000313" key="9">
    <source>
        <dbReference type="Proteomes" id="UP000006875"/>
    </source>
</evidence>
<dbReference type="Proteomes" id="UP000006875">
    <property type="component" value="Chromosome"/>
</dbReference>
<accession>E3HB73</accession>
<feature type="transmembrane region" description="Helical" evidence="7">
    <location>
        <begin position="142"/>
        <end position="158"/>
    </location>
</feature>
<sequence length="438" mass="47339">MKGKKGVYTASLGLIGSAIGLGNLWRFPYMVGKNGGGAFLIVYFCFVALLGIPLMLGEFVLGRSSHAGIVGAFKNFTPGKPWYLAGGLGILTSSLILGFYGVVGGWSLRFFYLSSTNALINKNPDELGNAFRSFITSPADPIFWQVLFMVITALVLISKIEGSIEKITKIMMPMLFLIIMVLCMKALVLPELGKGMAFFLKPDFSKITAGGIQAAMGQSFFSLSIGMGVLITYGSFMKRDENLLVSALHVIGTDTLVAFLIGVIVFPVAFTYGIDPESGPGLIFTTLTSLFNEIQGGYGLGVMFFLLLFLAALTTAISLLESVVTCLNNQCKLPRNTSVLIATVIITALGAVTSLSLGVWGESNIFYVLDYITVDVFLPVMAMLTSFYLGYVLELKVIKEEMSNDGIQFKYTKHLQMMLKFVCPVIIAIVLLGGLALN</sequence>
<gene>
    <name evidence="8" type="ordered locus">Ilyop_0436</name>
</gene>
<feature type="transmembrane region" description="Helical" evidence="7">
    <location>
        <begin position="7"/>
        <end position="25"/>
    </location>
</feature>
<comment type="subcellular location">
    <subcellularLocation>
        <location evidence="1">Membrane</location>
        <topology evidence="1">Multi-pass membrane protein</topology>
    </subcellularLocation>
</comment>
<dbReference type="PANTHER" id="PTHR42948:SF1">
    <property type="entry name" value="TRANSPORTER"/>
    <property type="match status" value="1"/>
</dbReference>
<dbReference type="GO" id="GO:0016020">
    <property type="term" value="C:membrane"/>
    <property type="evidence" value="ECO:0007669"/>
    <property type="project" value="UniProtKB-SubCell"/>
</dbReference>
<dbReference type="HOGENOM" id="CLU_006855_3_4_0"/>
<dbReference type="Pfam" id="PF00209">
    <property type="entry name" value="SNF"/>
    <property type="match status" value="2"/>
</dbReference>
<feature type="transmembrane region" description="Helical" evidence="7">
    <location>
        <begin position="243"/>
        <end position="270"/>
    </location>
</feature>
<dbReference type="PROSITE" id="PS00610">
    <property type="entry name" value="NA_NEUROTRAN_SYMP_1"/>
    <property type="match status" value="1"/>
</dbReference>
<evidence type="ECO:0000256" key="3">
    <source>
        <dbReference type="ARBA" id="ARBA00022692"/>
    </source>
</evidence>
<keyword evidence="6" id="KW-0769">Symport</keyword>
<dbReference type="PRINTS" id="PR00176">
    <property type="entry name" value="NANEUSMPORT"/>
</dbReference>
<feature type="transmembrane region" description="Helical" evidence="7">
    <location>
        <begin position="37"/>
        <end position="61"/>
    </location>
</feature>
<evidence type="ECO:0000256" key="7">
    <source>
        <dbReference type="SAM" id="Phobius"/>
    </source>
</evidence>
<dbReference type="CDD" id="cd10336">
    <property type="entry name" value="SLC6sbd_Tyt1-Like"/>
    <property type="match status" value="1"/>
</dbReference>
<dbReference type="AlphaFoldDB" id="E3HB73"/>
<feature type="transmembrane region" description="Helical" evidence="7">
    <location>
        <begin position="209"/>
        <end position="231"/>
    </location>
</feature>
<keyword evidence="4 7" id="KW-1133">Transmembrane helix</keyword>
<feature type="transmembrane region" description="Helical" evidence="7">
    <location>
        <begin position="298"/>
        <end position="327"/>
    </location>
</feature>
<evidence type="ECO:0000256" key="1">
    <source>
        <dbReference type="ARBA" id="ARBA00004141"/>
    </source>
</evidence>
<keyword evidence="5 7" id="KW-0472">Membrane</keyword>
<dbReference type="RefSeq" id="WP_013386894.1">
    <property type="nucleotide sequence ID" value="NC_014632.1"/>
</dbReference>
<dbReference type="PANTHER" id="PTHR42948">
    <property type="entry name" value="TRANSPORTER"/>
    <property type="match status" value="1"/>
</dbReference>
<dbReference type="EMBL" id="CP002281">
    <property type="protein sequence ID" value="ADO82224.1"/>
    <property type="molecule type" value="Genomic_DNA"/>
</dbReference>
<keyword evidence="3 6" id="KW-0812">Transmembrane</keyword>
<dbReference type="InterPro" id="IPR000175">
    <property type="entry name" value="Na/ntran_symport"/>
</dbReference>
<feature type="transmembrane region" description="Helical" evidence="7">
    <location>
        <begin position="417"/>
        <end position="437"/>
    </location>
</feature>
<feature type="transmembrane region" description="Helical" evidence="7">
    <location>
        <begin position="339"/>
        <end position="360"/>
    </location>
</feature>
<proteinExistence type="inferred from homology"/>
<keyword evidence="2 6" id="KW-0813">Transport</keyword>
<name>E3HB73_ILYPC</name>
<feature type="transmembrane region" description="Helical" evidence="7">
    <location>
        <begin position="372"/>
        <end position="393"/>
    </location>
</feature>
<dbReference type="SUPFAM" id="SSF161070">
    <property type="entry name" value="SNF-like"/>
    <property type="match status" value="1"/>
</dbReference>
<evidence type="ECO:0000256" key="4">
    <source>
        <dbReference type="ARBA" id="ARBA00022989"/>
    </source>
</evidence>
<dbReference type="InterPro" id="IPR037272">
    <property type="entry name" value="SNS_sf"/>
</dbReference>